<name>A0A0R2A2V4_9LACO</name>
<dbReference type="AlphaFoldDB" id="A0A0R2A2V4"/>
<evidence type="ECO:0000313" key="5">
    <source>
        <dbReference type="Proteomes" id="UP000051733"/>
    </source>
</evidence>
<dbReference type="STRING" id="1423813.FC26_GL001710"/>
<proteinExistence type="predicted"/>
<dbReference type="EMBL" id="AYYY01000025">
    <property type="protein sequence ID" value="KRM61633.1"/>
    <property type="molecule type" value="Genomic_DNA"/>
</dbReference>
<evidence type="ECO:0000256" key="1">
    <source>
        <dbReference type="ARBA" id="ARBA00022801"/>
    </source>
</evidence>
<dbReference type="GO" id="GO:0006152">
    <property type="term" value="P:purine nucleoside catabolic process"/>
    <property type="evidence" value="ECO:0007669"/>
    <property type="project" value="TreeGrafter"/>
</dbReference>
<evidence type="ECO:0000256" key="2">
    <source>
        <dbReference type="ARBA" id="ARBA00023295"/>
    </source>
</evidence>
<dbReference type="GO" id="GO:0008477">
    <property type="term" value="F:purine nucleosidase activity"/>
    <property type="evidence" value="ECO:0007669"/>
    <property type="project" value="TreeGrafter"/>
</dbReference>
<keyword evidence="2" id="KW-0326">Glycosidase</keyword>
<accession>A0A0R2A2V4</accession>
<sequence length="344" mass="37521">MFFYGKLVIIKYAEKAYINKFGGSYMATKKMILDLDTGVDDALAIAYALAAPDVDLIGIVSSYGNCLVEQSGENSLKLLELLGATDVPVFLGASHSSTTDHFDVMQVSKDIHGNNGIGEVALPKAKRPIETQSGIDFLIEAAHKYADNLIFVPTGPMTNLDAALAKDPAIADLIGNVTFMGGALTVEGNVTSDAEANINQDPEAADRVMRSHLKITMVGLDVTLRTLLTKAETQVWRNLGTDAGKNYADITDFYIDAYYNLDIDKNGCALHDPLAVGVALDPSFVQTIDLNMKVTYDESNYGRTVGDKDRLNDPTTNVKVAVNVDKQRYLDTFMNYLTQLFKQH</sequence>
<gene>
    <name evidence="4" type="ORF">FC26_GL001710</name>
</gene>
<dbReference type="Gene3D" id="3.90.245.10">
    <property type="entry name" value="Ribonucleoside hydrolase-like"/>
    <property type="match status" value="1"/>
</dbReference>
<dbReference type="InterPro" id="IPR001910">
    <property type="entry name" value="Inosine/uridine_hydrolase_dom"/>
</dbReference>
<dbReference type="PATRIC" id="fig|1423813.3.peg.1737"/>
<dbReference type="Proteomes" id="UP000051733">
    <property type="component" value="Unassembled WGS sequence"/>
</dbReference>
<dbReference type="PANTHER" id="PTHR12304:SF4">
    <property type="entry name" value="URIDINE NUCLEOSIDASE"/>
    <property type="match status" value="1"/>
</dbReference>
<reference evidence="4 5" key="1">
    <citation type="journal article" date="2015" name="Genome Announc.">
        <title>Expanding the biotechnology potential of lactobacilli through comparative genomics of 213 strains and associated genera.</title>
        <authorList>
            <person name="Sun Z."/>
            <person name="Harris H.M."/>
            <person name="McCann A."/>
            <person name="Guo C."/>
            <person name="Argimon S."/>
            <person name="Zhang W."/>
            <person name="Yang X."/>
            <person name="Jeffery I.B."/>
            <person name="Cooney J.C."/>
            <person name="Kagawa T.F."/>
            <person name="Liu W."/>
            <person name="Song Y."/>
            <person name="Salvetti E."/>
            <person name="Wrobel A."/>
            <person name="Rasinkangas P."/>
            <person name="Parkhill J."/>
            <person name="Rea M.C."/>
            <person name="O'Sullivan O."/>
            <person name="Ritari J."/>
            <person name="Douillard F.P."/>
            <person name="Paul Ross R."/>
            <person name="Yang R."/>
            <person name="Briner A.E."/>
            <person name="Felis G.E."/>
            <person name="de Vos W.M."/>
            <person name="Barrangou R."/>
            <person name="Klaenhammer T.R."/>
            <person name="Caufield P.W."/>
            <person name="Cui Y."/>
            <person name="Zhang H."/>
            <person name="O'Toole P.W."/>
        </authorList>
    </citation>
    <scope>NUCLEOTIDE SEQUENCE [LARGE SCALE GENOMIC DNA]</scope>
    <source>
        <strain evidence="4 5">DSM 20634</strain>
    </source>
</reference>
<dbReference type="Pfam" id="PF01156">
    <property type="entry name" value="IU_nuc_hydro"/>
    <property type="match status" value="1"/>
</dbReference>
<organism evidence="4 5">
    <name type="scientific">Paucilactobacillus vaccinostercus DSM 20634</name>
    <dbReference type="NCBI Taxonomy" id="1423813"/>
    <lineage>
        <taxon>Bacteria</taxon>
        <taxon>Bacillati</taxon>
        <taxon>Bacillota</taxon>
        <taxon>Bacilli</taxon>
        <taxon>Lactobacillales</taxon>
        <taxon>Lactobacillaceae</taxon>
        <taxon>Paucilactobacillus</taxon>
    </lineage>
</organism>
<comment type="caution">
    <text evidence="4">The sequence shown here is derived from an EMBL/GenBank/DDBJ whole genome shotgun (WGS) entry which is preliminary data.</text>
</comment>
<dbReference type="SUPFAM" id="SSF53590">
    <property type="entry name" value="Nucleoside hydrolase"/>
    <property type="match status" value="1"/>
</dbReference>
<evidence type="ECO:0000313" key="4">
    <source>
        <dbReference type="EMBL" id="KRM61633.1"/>
    </source>
</evidence>
<keyword evidence="1 4" id="KW-0378">Hydrolase</keyword>
<evidence type="ECO:0000259" key="3">
    <source>
        <dbReference type="Pfam" id="PF01156"/>
    </source>
</evidence>
<protein>
    <submittedName>
        <fullName evidence="4">Inosine-uridine preferring nucleoside hydrolase</fullName>
    </submittedName>
</protein>
<dbReference type="GO" id="GO:0005829">
    <property type="term" value="C:cytosol"/>
    <property type="evidence" value="ECO:0007669"/>
    <property type="project" value="TreeGrafter"/>
</dbReference>
<dbReference type="PANTHER" id="PTHR12304">
    <property type="entry name" value="INOSINE-URIDINE PREFERRING NUCLEOSIDE HYDROLASE"/>
    <property type="match status" value="1"/>
</dbReference>
<dbReference type="InterPro" id="IPR036452">
    <property type="entry name" value="Ribo_hydro-like"/>
</dbReference>
<feature type="domain" description="Inosine/uridine-preferring nucleoside hydrolase" evidence="3">
    <location>
        <begin position="31"/>
        <end position="330"/>
    </location>
</feature>
<dbReference type="CDD" id="cd02650">
    <property type="entry name" value="nuc_hydro_CaPnhB"/>
    <property type="match status" value="1"/>
</dbReference>
<keyword evidence="5" id="KW-1185">Reference proteome</keyword>
<dbReference type="InterPro" id="IPR023186">
    <property type="entry name" value="IUNH"/>
</dbReference>